<name>A0ABD1E4U6_HYPHA</name>
<evidence type="ECO:0000313" key="2">
    <source>
        <dbReference type="Proteomes" id="UP001566132"/>
    </source>
</evidence>
<accession>A0ABD1E4U6</accession>
<dbReference type="AlphaFoldDB" id="A0ABD1E4U6"/>
<reference evidence="1 2" key="1">
    <citation type="submission" date="2024-05" db="EMBL/GenBank/DDBJ databases">
        <title>Genetic variation in Jamaican populations of the coffee berry borer (Hypothenemus hampei).</title>
        <authorList>
            <person name="Errbii M."/>
            <person name="Myrie A."/>
        </authorList>
    </citation>
    <scope>NUCLEOTIDE SEQUENCE [LARGE SCALE GENOMIC DNA]</scope>
    <source>
        <strain evidence="1">JA-Hopewell-2020-01-JO</strain>
        <tissue evidence="1">Whole body</tissue>
    </source>
</reference>
<keyword evidence="2" id="KW-1185">Reference proteome</keyword>
<proteinExistence type="predicted"/>
<sequence>MVASKELPSDAIYTAEFVELMDQFFDSLNSKIIHKSHVKPSKAGASLTSPHLSLWTDLCSKVDRWSFINKYTGALEKRPQGINGLNKTLRGFTEIVHLLNRKGITVRTRSFQQDALENLFSQVRQYGRANTMLIALQFISSMKTVLVNNLTTSLL</sequence>
<comment type="caution">
    <text evidence="1">The sequence shown here is derived from an EMBL/GenBank/DDBJ whole genome shotgun (WGS) entry which is preliminary data.</text>
</comment>
<evidence type="ECO:0000313" key="1">
    <source>
        <dbReference type="EMBL" id="KAL1489702.1"/>
    </source>
</evidence>
<dbReference type="EMBL" id="JBDJPC010000011">
    <property type="protein sequence ID" value="KAL1489702.1"/>
    <property type="molecule type" value="Genomic_DNA"/>
</dbReference>
<organism evidence="1 2">
    <name type="scientific">Hypothenemus hampei</name>
    <name type="common">Coffee berry borer</name>
    <dbReference type="NCBI Taxonomy" id="57062"/>
    <lineage>
        <taxon>Eukaryota</taxon>
        <taxon>Metazoa</taxon>
        <taxon>Ecdysozoa</taxon>
        <taxon>Arthropoda</taxon>
        <taxon>Hexapoda</taxon>
        <taxon>Insecta</taxon>
        <taxon>Pterygota</taxon>
        <taxon>Neoptera</taxon>
        <taxon>Endopterygota</taxon>
        <taxon>Coleoptera</taxon>
        <taxon>Polyphaga</taxon>
        <taxon>Cucujiformia</taxon>
        <taxon>Curculionidae</taxon>
        <taxon>Scolytinae</taxon>
        <taxon>Hypothenemus</taxon>
    </lineage>
</organism>
<gene>
    <name evidence="1" type="ORF">ABEB36_013638</name>
</gene>
<protein>
    <recommendedName>
        <fullName evidence="3">Transposable element P transposase</fullName>
    </recommendedName>
</protein>
<dbReference type="Proteomes" id="UP001566132">
    <property type="component" value="Unassembled WGS sequence"/>
</dbReference>
<evidence type="ECO:0008006" key="3">
    <source>
        <dbReference type="Google" id="ProtNLM"/>
    </source>
</evidence>